<sequence length="377" mass="43975">MRNSLRPKPDPVAYARAALRTLRYHAQDWLGIVKPLKLRIGLTNRCNARCIMCNIWKQEDNTAPFLPHEIRPDELDTIFQRNRRFFSNLKHISLTGGEPTLRRDFVEIWRVLHEHFPDLNMSFNSNGFSTAKTLAYVEEILSFHPRLTVMISLDGMGESHDRVRGLKRVFAHTMATIEGVAALRPRHPYLKLEINYVLTPYNVDDCVELFRFCRERSIAFNPIYCVQGELYFNEEEDNVSLAEDARQRYLEHFRNILEEDDSLQTREIVDQLMNRPRDFDCWAGRITYLIEENANVYPNGGCPSDFLMGNLRDFDYSFEELLASPRAQEVLRKAKSCRICRLSCETMTTLQHPEALAGYRKSRELPFDGAVLCEVRD</sequence>
<dbReference type="AlphaFoldDB" id="A0A2Z4Y6P3"/>
<keyword evidence="1" id="KW-0949">S-adenosyl-L-methionine</keyword>
<dbReference type="SFLD" id="SFLDS00029">
    <property type="entry name" value="Radical_SAM"/>
    <property type="match status" value="1"/>
</dbReference>
<dbReference type="Pfam" id="PF04055">
    <property type="entry name" value="Radical_SAM"/>
    <property type="match status" value="1"/>
</dbReference>
<evidence type="ECO:0000256" key="3">
    <source>
        <dbReference type="ARBA" id="ARBA00023004"/>
    </source>
</evidence>
<evidence type="ECO:0000313" key="6">
    <source>
        <dbReference type="EMBL" id="AXA36874.1"/>
    </source>
</evidence>
<dbReference type="GO" id="GO:0046872">
    <property type="term" value="F:metal ion binding"/>
    <property type="evidence" value="ECO:0007669"/>
    <property type="project" value="UniProtKB-KW"/>
</dbReference>
<name>A0A2Z4Y6P3_SUMC1</name>
<keyword evidence="2" id="KW-0479">Metal-binding</keyword>
<dbReference type="SUPFAM" id="SSF102114">
    <property type="entry name" value="Radical SAM enzymes"/>
    <property type="match status" value="1"/>
</dbReference>
<keyword evidence="4" id="KW-0411">Iron-sulfur</keyword>
<dbReference type="CDD" id="cd01335">
    <property type="entry name" value="Radical_SAM"/>
    <property type="match status" value="1"/>
</dbReference>
<dbReference type="InterPro" id="IPR007197">
    <property type="entry name" value="rSAM"/>
</dbReference>
<dbReference type="PROSITE" id="PS51918">
    <property type="entry name" value="RADICAL_SAM"/>
    <property type="match status" value="1"/>
</dbReference>
<dbReference type="KEGG" id="schv:BRCON_2097"/>
<keyword evidence="3" id="KW-0408">Iron</keyword>
<dbReference type="GO" id="GO:0051536">
    <property type="term" value="F:iron-sulfur cluster binding"/>
    <property type="evidence" value="ECO:0007669"/>
    <property type="project" value="UniProtKB-KW"/>
</dbReference>
<dbReference type="SFLD" id="SFLDG01067">
    <property type="entry name" value="SPASM/twitch_domain_containing"/>
    <property type="match status" value="1"/>
</dbReference>
<evidence type="ECO:0000259" key="5">
    <source>
        <dbReference type="PROSITE" id="PS51918"/>
    </source>
</evidence>
<dbReference type="Proteomes" id="UP000262583">
    <property type="component" value="Chromosome"/>
</dbReference>
<dbReference type="EMBL" id="CP030759">
    <property type="protein sequence ID" value="AXA36874.1"/>
    <property type="molecule type" value="Genomic_DNA"/>
</dbReference>
<dbReference type="InterPro" id="IPR050377">
    <property type="entry name" value="Radical_SAM_PqqE_MftC-like"/>
</dbReference>
<dbReference type="InterPro" id="IPR058240">
    <property type="entry name" value="rSAM_sf"/>
</dbReference>
<accession>A0A2Z4Y6P3</accession>
<reference evidence="6 7" key="1">
    <citation type="submission" date="2018-05" db="EMBL/GenBank/DDBJ databases">
        <title>A metagenomic window into the 2 km-deep terrestrial subsurface aquifer revealed taxonomically and functionally diverse microbial community comprising novel uncultured bacterial lineages.</title>
        <authorList>
            <person name="Kadnikov V.V."/>
            <person name="Mardanov A.V."/>
            <person name="Beletsky A.V."/>
            <person name="Banks D."/>
            <person name="Pimenov N.V."/>
            <person name="Frank Y.A."/>
            <person name="Karnachuk O.V."/>
            <person name="Ravin N.V."/>
        </authorList>
    </citation>
    <scope>NUCLEOTIDE SEQUENCE [LARGE SCALE GENOMIC DNA]</scope>
    <source>
        <strain evidence="6">BY</strain>
    </source>
</reference>
<dbReference type="PANTHER" id="PTHR11228">
    <property type="entry name" value="RADICAL SAM DOMAIN PROTEIN"/>
    <property type="match status" value="1"/>
</dbReference>
<dbReference type="GO" id="GO:0003824">
    <property type="term" value="F:catalytic activity"/>
    <property type="evidence" value="ECO:0007669"/>
    <property type="project" value="InterPro"/>
</dbReference>
<evidence type="ECO:0000256" key="4">
    <source>
        <dbReference type="ARBA" id="ARBA00023014"/>
    </source>
</evidence>
<evidence type="ECO:0000256" key="2">
    <source>
        <dbReference type="ARBA" id="ARBA00022723"/>
    </source>
</evidence>
<feature type="domain" description="Radical SAM core" evidence="5">
    <location>
        <begin position="30"/>
        <end position="259"/>
    </location>
</feature>
<dbReference type="InterPro" id="IPR013785">
    <property type="entry name" value="Aldolase_TIM"/>
</dbReference>
<gene>
    <name evidence="6" type="ORF">BRCON_2097</name>
</gene>
<organism evidence="6 7">
    <name type="scientific">Sumerlaea chitinivorans</name>
    <dbReference type="NCBI Taxonomy" id="2250252"/>
    <lineage>
        <taxon>Bacteria</taxon>
        <taxon>Candidatus Sumerlaeota</taxon>
        <taxon>Candidatus Sumerlaeia</taxon>
        <taxon>Candidatus Sumerlaeales</taxon>
        <taxon>Candidatus Sumerlaeaceae</taxon>
        <taxon>Candidatus Sumerlaea</taxon>
    </lineage>
</organism>
<evidence type="ECO:0000313" key="7">
    <source>
        <dbReference type="Proteomes" id="UP000262583"/>
    </source>
</evidence>
<proteinExistence type="predicted"/>
<dbReference type="PANTHER" id="PTHR11228:SF7">
    <property type="entry name" value="PQQA PEPTIDE CYCLASE"/>
    <property type="match status" value="1"/>
</dbReference>
<evidence type="ECO:0000256" key="1">
    <source>
        <dbReference type="ARBA" id="ARBA00022691"/>
    </source>
</evidence>
<dbReference type="Gene3D" id="3.20.20.70">
    <property type="entry name" value="Aldolase class I"/>
    <property type="match status" value="1"/>
</dbReference>
<protein>
    <submittedName>
        <fullName evidence="6">Radical SAM domain protein</fullName>
    </submittedName>
</protein>